<feature type="domain" description="SF3 helicase" evidence="5">
    <location>
        <begin position="494"/>
        <end position="647"/>
    </location>
</feature>
<dbReference type="SMART" id="SM00885">
    <property type="entry name" value="D5_N"/>
    <property type="match status" value="1"/>
</dbReference>
<keyword evidence="1" id="KW-0547">Nucleotide-binding</keyword>
<dbReference type="InterPro" id="IPR036388">
    <property type="entry name" value="WH-like_DNA-bd_sf"/>
</dbReference>
<evidence type="ECO:0000256" key="2">
    <source>
        <dbReference type="ARBA" id="ARBA00022801"/>
    </source>
</evidence>
<dbReference type="InterPro" id="IPR014818">
    <property type="entry name" value="Phage/plasmid_primase_P4_C"/>
</dbReference>
<evidence type="ECO:0000313" key="6">
    <source>
        <dbReference type="EMBL" id="CDG96761.1"/>
    </source>
</evidence>
<evidence type="ECO:0000256" key="4">
    <source>
        <dbReference type="ARBA" id="ARBA00022840"/>
    </source>
</evidence>
<evidence type="ECO:0000256" key="1">
    <source>
        <dbReference type="ARBA" id="ARBA00022741"/>
    </source>
</evidence>
<dbReference type="SUPFAM" id="SSF46785">
    <property type="entry name" value="Winged helix' DNA-binding domain"/>
    <property type="match status" value="1"/>
</dbReference>
<evidence type="ECO:0000313" key="7">
    <source>
        <dbReference type="Proteomes" id="UP000028511"/>
    </source>
</evidence>
<dbReference type="InterPro" id="IPR027417">
    <property type="entry name" value="P-loop_NTPase"/>
</dbReference>
<keyword evidence="3" id="KW-0347">Helicase</keyword>
<dbReference type="Pfam" id="PF03288">
    <property type="entry name" value="Pox_D5"/>
    <property type="match status" value="1"/>
</dbReference>
<organism evidence="6 7">
    <name type="scientific">Xenorhabdus bovienii str. puntauvense</name>
    <dbReference type="NCBI Taxonomy" id="1398201"/>
    <lineage>
        <taxon>Bacteria</taxon>
        <taxon>Pseudomonadati</taxon>
        <taxon>Pseudomonadota</taxon>
        <taxon>Gammaproteobacteria</taxon>
        <taxon>Enterobacterales</taxon>
        <taxon>Morganellaceae</taxon>
        <taxon>Xenorhabdus</taxon>
    </lineage>
</organism>
<dbReference type="Gene3D" id="1.10.10.10">
    <property type="entry name" value="Winged helix-like DNA-binding domain superfamily/Winged helix DNA-binding domain"/>
    <property type="match status" value="1"/>
</dbReference>
<dbReference type="Proteomes" id="UP000028511">
    <property type="component" value="Unassembled WGS sequence"/>
</dbReference>
<dbReference type="GO" id="GO:0016787">
    <property type="term" value="F:hydrolase activity"/>
    <property type="evidence" value="ECO:0007669"/>
    <property type="project" value="UniProtKB-KW"/>
</dbReference>
<dbReference type="GO" id="GO:0004386">
    <property type="term" value="F:helicase activity"/>
    <property type="evidence" value="ECO:0007669"/>
    <property type="project" value="UniProtKB-KW"/>
</dbReference>
<dbReference type="GO" id="GO:0005524">
    <property type="term" value="F:ATP binding"/>
    <property type="evidence" value="ECO:0007669"/>
    <property type="project" value="UniProtKB-KW"/>
</dbReference>
<dbReference type="PANTHER" id="PTHR35372">
    <property type="entry name" value="ATP BINDING PROTEIN-RELATED"/>
    <property type="match status" value="1"/>
</dbReference>
<evidence type="ECO:0000256" key="3">
    <source>
        <dbReference type="ARBA" id="ARBA00022806"/>
    </source>
</evidence>
<dbReference type="PANTHER" id="PTHR35372:SF2">
    <property type="entry name" value="SF3 HELICASE DOMAIN-CONTAINING PROTEIN"/>
    <property type="match status" value="1"/>
</dbReference>
<dbReference type="EMBL" id="CBSW010000139">
    <property type="protein sequence ID" value="CDG96761.1"/>
    <property type="molecule type" value="Genomic_DNA"/>
</dbReference>
<dbReference type="Gene3D" id="3.40.50.300">
    <property type="entry name" value="P-loop containing nucleotide triphosphate hydrolases"/>
    <property type="match status" value="1"/>
</dbReference>
<keyword evidence="2" id="KW-0378">Hydrolase</keyword>
<dbReference type="InterPro" id="IPR045455">
    <property type="entry name" value="NrS-1_pol-like_helicase"/>
</dbReference>
<dbReference type="HOGENOM" id="CLU_350146_0_0_6"/>
<gene>
    <name evidence="6" type="ORF">XBP1_2230007</name>
</gene>
<dbReference type="SUPFAM" id="SSF52540">
    <property type="entry name" value="P-loop containing nucleoside triphosphate hydrolases"/>
    <property type="match status" value="1"/>
</dbReference>
<keyword evidence="4" id="KW-0067">ATP-binding</keyword>
<proteinExistence type="predicted"/>
<sequence>MEVGFLFARGNARTPALLVESSFLAFSEYILSKRVEIAIVPDMNKAERRTEKAKLYWFAPPTKKKGMPRKAENMASCAFGCADIDESTPNAAAALMPVLERYSMLMYHTASSTLANPRIRLMYEHSRLVKPDERRAIGIAVETMLMQEAGFTLESIKGEKARWVKDDDYLVFDRSVYGAQSYLYCPHAGAESNLYQGEVIDVDLLPLPVAEPQSEKPARNKTTSKSNEEDFTDFDLIDEYVIADLRSALWHPEMLKLACDNKGWSDNGYRLASLKETEQEDEARQLFIDWSVTAQDAYPEEDLHEVAVSKWDNYLHASTTSYRSIFGEAQKLGWKNPGALRLKAQGIGEMAASTRGELLAEHYRRIRLKSEDSEMVYHYTGQVWEYVPDTALNRQMAKMFTENSATYSPRAISSAIGAMKLQIPIMGEASRYLIGFANGVYDLEAQAFREHSPEDWITNHNGVEFTNPLPGENFKDHAPNFYKWLSQSAGDNAQYMERIKAALFMVLANRYDWQLFLEITGLGGTGKSVFTGIATLLAGSHNAASGSVKDLDTARERDSFVGKSLITLPDQERYAGSGAGLKAITGGDSVKVDPKHIRPYETVIQAVIMATNNEPMHFTERQGGIARRRVIFPFNNQVKESEQDPQLLNKVKSELPVIVRCLLVDFTEQERAKRLLHEQRQSPEALRVKNTSDPLYGFCSYLKELIDAAGMYMGVNKPPFFPHTHLYHAYISYMEAHGHKNLLNLTRFGAQLPEILKEANVSLQKVKTRVGYQYNVVLTADAKEWIDGEEIDNDNLSIVD</sequence>
<comment type="caution">
    <text evidence="6">The sequence shown here is derived from an EMBL/GenBank/DDBJ whole genome shotgun (WGS) entry which is preliminary data.</text>
</comment>
<evidence type="ECO:0000259" key="5">
    <source>
        <dbReference type="PROSITE" id="PS51206"/>
    </source>
</evidence>
<dbReference type="Pfam" id="PF19263">
    <property type="entry name" value="DUF5906"/>
    <property type="match status" value="1"/>
</dbReference>
<dbReference type="AlphaFoldDB" id="A0A077N3I8"/>
<dbReference type="PROSITE" id="PS51206">
    <property type="entry name" value="SF3_HELICASE_1"/>
    <property type="match status" value="1"/>
</dbReference>
<accession>A0A077N3I8</accession>
<name>A0A077N3I8_XENBV</name>
<dbReference type="InterPro" id="IPR051620">
    <property type="entry name" value="ORF904-like_C"/>
</dbReference>
<dbReference type="InterPro" id="IPR014015">
    <property type="entry name" value="Helicase_SF3_DNA-vir"/>
</dbReference>
<dbReference type="InterPro" id="IPR036390">
    <property type="entry name" value="WH_DNA-bd_sf"/>
</dbReference>
<dbReference type="RefSeq" id="WP_038217057.1">
    <property type="nucleotide sequence ID" value="NZ_CAWLWN010000192.1"/>
</dbReference>
<dbReference type="Pfam" id="PF08706">
    <property type="entry name" value="D5_N"/>
    <property type="match status" value="1"/>
</dbReference>
<protein>
    <submittedName>
        <fullName evidence="6">Putative P4-specific DNA primase</fullName>
    </submittedName>
</protein>
<reference evidence="6" key="1">
    <citation type="submission" date="2013-07" db="EMBL/GenBank/DDBJ databases">
        <title>Sub-species coevolution in mutualistic symbiosis.</title>
        <authorList>
            <person name="Murfin K."/>
            <person name="Klassen J."/>
            <person name="Lee M."/>
            <person name="Forst S."/>
            <person name="Stock P."/>
            <person name="Goodrich-Blair H."/>
        </authorList>
    </citation>
    <scope>NUCLEOTIDE SEQUENCE [LARGE SCALE GENOMIC DNA]</scope>
    <source>
        <strain evidence="6">Puntauvense</strain>
    </source>
</reference>
<dbReference type="InterPro" id="IPR004968">
    <property type="entry name" value="DNA_primase/NTPase_C"/>
</dbReference>